<protein>
    <submittedName>
        <fullName evidence="2">Uncharacterized protein</fullName>
    </submittedName>
</protein>
<evidence type="ECO:0000313" key="2">
    <source>
        <dbReference type="EMBL" id="EFM24810.1"/>
    </source>
</evidence>
<comment type="caution">
    <text evidence="2">The sequence shown here is derived from an EMBL/GenBank/DDBJ whole genome shotgun (WGS) entry which is preliminary data.</text>
</comment>
<dbReference type="AlphaFoldDB" id="E0NND7"/>
<feature type="transmembrane region" description="Helical" evidence="1">
    <location>
        <begin position="6"/>
        <end position="22"/>
    </location>
</feature>
<dbReference type="Proteomes" id="UP000003280">
    <property type="component" value="Unassembled WGS sequence"/>
</dbReference>
<keyword evidence="1" id="KW-1133">Transmembrane helix</keyword>
<dbReference type="STRING" id="862517.HMPREF9225_1676"/>
<dbReference type="EMBL" id="AEEH01000048">
    <property type="protein sequence ID" value="EFM24810.1"/>
    <property type="molecule type" value="Genomic_DNA"/>
</dbReference>
<keyword evidence="1" id="KW-0812">Transmembrane</keyword>
<name>E0NND7_9FIRM</name>
<dbReference type="RefSeq" id="WP_008902451.1">
    <property type="nucleotide sequence ID" value="NZ_GL397071.1"/>
</dbReference>
<keyword evidence="1" id="KW-0472">Membrane</keyword>
<evidence type="ECO:0000256" key="1">
    <source>
        <dbReference type="SAM" id="Phobius"/>
    </source>
</evidence>
<dbReference type="HOGENOM" id="CLU_1569222_0_0_9"/>
<reference evidence="2 3" key="1">
    <citation type="submission" date="2010-07" db="EMBL/GenBank/DDBJ databases">
        <authorList>
            <person name="Muzny D."/>
            <person name="Qin X."/>
            <person name="Deng J."/>
            <person name="Jiang H."/>
            <person name="Liu Y."/>
            <person name="Qu J."/>
            <person name="Song X.-Z."/>
            <person name="Zhang L."/>
            <person name="Thornton R."/>
            <person name="Coyle M."/>
            <person name="Francisco L."/>
            <person name="Jackson L."/>
            <person name="Javaid M."/>
            <person name="Korchina V."/>
            <person name="Kovar C."/>
            <person name="Mata R."/>
            <person name="Mathew T."/>
            <person name="Ngo R."/>
            <person name="Nguyen L."/>
            <person name="Nguyen N."/>
            <person name="Okwuonu G."/>
            <person name="Ongeri F."/>
            <person name="Pham C."/>
            <person name="Simmons D."/>
            <person name="Wilczek-Boney K."/>
            <person name="Hale W."/>
            <person name="Jakkamsetti A."/>
            <person name="Pham P."/>
            <person name="Ruth R."/>
            <person name="San Lucas F."/>
            <person name="Warren J."/>
            <person name="Zhang J."/>
            <person name="Zhao Z."/>
            <person name="Zhou C."/>
            <person name="Zhu D."/>
            <person name="Lee S."/>
            <person name="Bess C."/>
            <person name="Blankenburg K."/>
            <person name="Forbes L."/>
            <person name="Fu Q."/>
            <person name="Gubbala S."/>
            <person name="Hirani K."/>
            <person name="Jayaseelan J.C."/>
            <person name="Lara F."/>
            <person name="Munidasa M."/>
            <person name="Palculict T."/>
            <person name="Patil S."/>
            <person name="Pu L.-L."/>
            <person name="Saada N."/>
            <person name="Tang L."/>
            <person name="Weissenberger G."/>
            <person name="Zhu Y."/>
            <person name="Hemphill L."/>
            <person name="Shang Y."/>
            <person name="Youmans B."/>
            <person name="Ayvaz T."/>
            <person name="Ross M."/>
            <person name="Santibanez J."/>
            <person name="Aqrawi P."/>
            <person name="Gross S."/>
            <person name="Joshi V."/>
            <person name="Fowler G."/>
            <person name="Nazareth L."/>
            <person name="Reid J."/>
            <person name="Worley K."/>
            <person name="Petrosino J."/>
            <person name="Highlander S."/>
            <person name="Gibbs R."/>
        </authorList>
    </citation>
    <scope>NUCLEOTIDE SEQUENCE [LARGE SCALE GENOMIC DNA]</scope>
    <source>
        <strain evidence="2 3">ATCC BAA-1640</strain>
    </source>
</reference>
<keyword evidence="3" id="KW-1185">Reference proteome</keyword>
<sequence>MGYVIVIGFCIVMLIYSINYQNKRKALFKERQLANPLENITKEFKINNPAFEKTTIQIDEPNKKFSVDYEVFNFKDLLDFDYKLDGETIISGKGLSTVAGGVTFGLLGAMAGASGKRKQKEKIRKATLILRMDSLERSNINIEILPAIAKSSQIEDLISAFKYIKVHSAD</sequence>
<evidence type="ECO:0000313" key="3">
    <source>
        <dbReference type="Proteomes" id="UP000003280"/>
    </source>
</evidence>
<accession>E0NND7</accession>
<proteinExistence type="predicted"/>
<organism evidence="2 3">
    <name type="scientific">Peptoniphilus duerdenii ATCC BAA-1640</name>
    <dbReference type="NCBI Taxonomy" id="862517"/>
    <lineage>
        <taxon>Bacteria</taxon>
        <taxon>Bacillati</taxon>
        <taxon>Bacillota</taxon>
        <taxon>Tissierellia</taxon>
        <taxon>Tissierellales</taxon>
        <taxon>Peptoniphilaceae</taxon>
        <taxon>Peptoniphilus</taxon>
    </lineage>
</organism>
<gene>
    <name evidence="2" type="ORF">HMPREF9225_1676</name>
</gene>